<dbReference type="EMBL" id="JAUQTG010000006">
    <property type="protein sequence ID" value="MDO7857154.1"/>
    <property type="molecule type" value="Genomic_DNA"/>
</dbReference>
<dbReference type="PROSITE" id="PS50198">
    <property type="entry name" value="PPIC_PPIASE_2"/>
    <property type="match status" value="1"/>
</dbReference>
<reference evidence="14" key="1">
    <citation type="submission" date="2023-03" db="EMBL/GenBank/DDBJ databases">
        <title>a new species belonging to Providencia genus.</title>
        <authorList>
            <person name="Yang W."/>
            <person name="Hu F."/>
            <person name="Shen S."/>
            <person name="Ding L."/>
            <person name="Yin D."/>
        </authorList>
    </citation>
    <scope>NUCLEOTIDE SEQUENCE</scope>
    <source>
        <strain evidence="14">CRE-3FA-0001</strain>
    </source>
</reference>
<dbReference type="Gene3D" id="3.10.50.40">
    <property type="match status" value="1"/>
</dbReference>
<evidence type="ECO:0000256" key="4">
    <source>
        <dbReference type="ARBA" id="ARBA00022692"/>
    </source>
</evidence>
<evidence type="ECO:0000313" key="15">
    <source>
        <dbReference type="EMBL" id="MDO7857154.1"/>
    </source>
</evidence>
<keyword evidence="6 12" id="KW-0472">Membrane</keyword>
<dbReference type="PANTHER" id="PTHR47529">
    <property type="entry name" value="PEPTIDYL-PROLYL CIS-TRANS ISOMERASE D"/>
    <property type="match status" value="1"/>
</dbReference>
<evidence type="ECO:0000313" key="17">
    <source>
        <dbReference type="Proteomes" id="UP001176478"/>
    </source>
</evidence>
<evidence type="ECO:0000313" key="16">
    <source>
        <dbReference type="Proteomes" id="UP001156701"/>
    </source>
</evidence>
<keyword evidence="7" id="KW-0143">Chaperone</keyword>
<dbReference type="EMBL" id="JARRYG010000025">
    <property type="protein sequence ID" value="MDG4698319.1"/>
    <property type="molecule type" value="Genomic_DNA"/>
</dbReference>
<evidence type="ECO:0000256" key="11">
    <source>
        <dbReference type="PROSITE-ProRule" id="PRU00278"/>
    </source>
</evidence>
<organism evidence="14 16">
    <name type="scientific">Providencia huashanensis</name>
    <dbReference type="NCBI Taxonomy" id="3037798"/>
    <lineage>
        <taxon>Bacteria</taxon>
        <taxon>Pseudomonadati</taxon>
        <taxon>Pseudomonadota</taxon>
        <taxon>Gammaproteobacteria</taxon>
        <taxon>Enterobacterales</taxon>
        <taxon>Morganellaceae</taxon>
        <taxon>Providencia</taxon>
    </lineage>
</organism>
<evidence type="ECO:0000256" key="1">
    <source>
        <dbReference type="ARBA" id="ARBA00004382"/>
    </source>
</evidence>
<keyword evidence="4 12" id="KW-0812">Transmembrane</keyword>
<keyword evidence="17" id="KW-1185">Reference proteome</keyword>
<evidence type="ECO:0000313" key="14">
    <source>
        <dbReference type="EMBL" id="MDG4698319.1"/>
    </source>
</evidence>
<protein>
    <recommendedName>
        <fullName evidence="9">Periplasmic chaperone PpiD</fullName>
    </recommendedName>
    <alternativeName>
        <fullName evidence="10">Periplasmic folding chaperone</fullName>
    </alternativeName>
</protein>
<reference evidence="15" key="3">
    <citation type="journal article" date="2024" name="Int. J. Antimicrob. Agents">
        <title>Identification of a novel Providencia species showing multi-drug-resistant in three patients with hospital-acquired infection.</title>
        <authorList>
            <person name="Yang W."/>
            <person name="Chen J."/>
            <person name="Yang F."/>
            <person name="Ji P."/>
            <person name="Shen S."/>
            <person name="Yin D."/>
            <person name="Hu F."/>
        </authorList>
    </citation>
    <scope>NUCLEOTIDE SEQUENCE</scope>
    <source>
        <strain evidence="15">CRE-138-0111</strain>
    </source>
</reference>
<keyword evidence="2" id="KW-1003">Cell membrane</keyword>
<evidence type="ECO:0000256" key="8">
    <source>
        <dbReference type="ARBA" id="ARBA00038408"/>
    </source>
</evidence>
<dbReference type="GO" id="GO:0005886">
    <property type="term" value="C:plasma membrane"/>
    <property type="evidence" value="ECO:0007669"/>
    <property type="project" value="UniProtKB-SubCell"/>
</dbReference>
<evidence type="ECO:0000259" key="13">
    <source>
        <dbReference type="PROSITE" id="PS50198"/>
    </source>
</evidence>
<dbReference type="Pfam" id="PF13624">
    <property type="entry name" value="SurA_N_3"/>
    <property type="match status" value="1"/>
</dbReference>
<evidence type="ECO:0000256" key="6">
    <source>
        <dbReference type="ARBA" id="ARBA00023136"/>
    </source>
</evidence>
<evidence type="ECO:0000256" key="5">
    <source>
        <dbReference type="ARBA" id="ARBA00022989"/>
    </source>
</evidence>
<evidence type="ECO:0000256" key="3">
    <source>
        <dbReference type="ARBA" id="ARBA00022519"/>
    </source>
</evidence>
<dbReference type="PANTHER" id="PTHR47529:SF1">
    <property type="entry name" value="PERIPLASMIC CHAPERONE PPID"/>
    <property type="match status" value="1"/>
</dbReference>
<dbReference type="Proteomes" id="UP001176478">
    <property type="component" value="Unassembled WGS sequence"/>
</dbReference>
<dbReference type="SUPFAM" id="SSF109998">
    <property type="entry name" value="Triger factor/SurA peptide-binding domain-like"/>
    <property type="match status" value="1"/>
</dbReference>
<keyword evidence="5 12" id="KW-1133">Transmembrane helix</keyword>
<dbReference type="AlphaFoldDB" id="A0AA42FKL5"/>
<comment type="caution">
    <text evidence="14">The sequence shown here is derived from an EMBL/GenBank/DDBJ whole genome shotgun (WGS) entry which is preliminary data.</text>
</comment>
<reference evidence="15" key="2">
    <citation type="submission" date="2023-07" db="EMBL/GenBank/DDBJ databases">
        <authorList>
            <person name="Yang W."/>
            <person name="Chen J."/>
            <person name="Ji P."/>
            <person name="Hu F."/>
        </authorList>
    </citation>
    <scope>NUCLEOTIDE SEQUENCE</scope>
    <source>
        <strain evidence="15">CRE-138-0111</strain>
    </source>
</reference>
<dbReference type="InterPro" id="IPR000297">
    <property type="entry name" value="PPIase_PpiC"/>
</dbReference>
<accession>A0AA42FKL5</accession>
<feature type="domain" description="PpiC" evidence="13">
    <location>
        <begin position="268"/>
        <end position="357"/>
    </location>
</feature>
<keyword evidence="3" id="KW-0997">Cell inner membrane</keyword>
<name>A0AA42FKL5_9GAMM</name>
<dbReference type="Pfam" id="PF13145">
    <property type="entry name" value="Rotamase_2"/>
    <property type="match status" value="1"/>
</dbReference>
<dbReference type="Gene3D" id="1.10.4030.10">
    <property type="entry name" value="Porin chaperone SurA, peptide-binding domain"/>
    <property type="match status" value="1"/>
</dbReference>
<gene>
    <name evidence="14" type="primary">ppiD</name>
    <name evidence="14" type="ORF">P7V44_19010</name>
    <name evidence="15" type="ORF">Q5E86_12540</name>
</gene>
<dbReference type="InterPro" id="IPR027304">
    <property type="entry name" value="Trigger_fact/SurA_dom_sf"/>
</dbReference>
<comment type="subcellular location">
    <subcellularLocation>
        <location evidence="1">Cell inner membrane</location>
        <topology evidence="1">Single-pass type II membrane protein</topology>
        <orientation evidence="1">Periplasmic side</orientation>
    </subcellularLocation>
</comment>
<comment type="similarity">
    <text evidence="8">Belongs to the PpiD chaperone family.</text>
</comment>
<evidence type="ECO:0000256" key="7">
    <source>
        <dbReference type="ARBA" id="ARBA00023186"/>
    </source>
</evidence>
<dbReference type="Proteomes" id="UP001156701">
    <property type="component" value="Unassembled WGS sequence"/>
</dbReference>
<dbReference type="RefSeq" id="WP_042846904.1">
    <property type="nucleotide sequence ID" value="NZ_JARRYG010000025.1"/>
</dbReference>
<evidence type="ECO:0000256" key="9">
    <source>
        <dbReference type="ARBA" id="ARBA00040743"/>
    </source>
</evidence>
<dbReference type="InterPro" id="IPR046357">
    <property type="entry name" value="PPIase_dom_sf"/>
</dbReference>
<dbReference type="GO" id="GO:0003755">
    <property type="term" value="F:peptidyl-prolyl cis-trans isomerase activity"/>
    <property type="evidence" value="ECO:0007669"/>
    <property type="project" value="UniProtKB-KW"/>
</dbReference>
<dbReference type="NCBIfam" id="NF008054">
    <property type="entry name" value="PRK10788.1"/>
    <property type="match status" value="1"/>
</dbReference>
<keyword evidence="11 14" id="KW-0413">Isomerase</keyword>
<dbReference type="SUPFAM" id="SSF54534">
    <property type="entry name" value="FKBP-like"/>
    <property type="match status" value="1"/>
</dbReference>
<feature type="transmembrane region" description="Helical" evidence="12">
    <location>
        <begin position="12"/>
        <end position="35"/>
    </location>
</feature>
<evidence type="ECO:0000256" key="10">
    <source>
        <dbReference type="ARBA" id="ARBA00042775"/>
    </source>
</evidence>
<sequence length="623" mass="69498">MMENLRTKANSPLLKIILALIILSFVLGGVMMGGIGGNSANNAAEVNGQPISREQLQQAFQQERQSLQEYLGDKFSEVASNEESMNLLRRQALDNLINNELINQYANELNLSASDQQIEQSIFSMQIFQTDGRFDSEKYREILQRYNINADSFAAQIRQDLTRAQLGKTFTGTDFALPSEVKAYAQLYMQEREIRTATLPLADVQGKQTVSDDELKAYYDANQDSFISPEKVKVSYVEMDAASMPAATVSDEDVKAYYEQNLKNYTQAEQKQYSMIQVASEKEANDILNELKAGADFAAIVAEKSTDIFSAKQKGLIGWMEASSTPSEIADAKLTEKGQLSAPIKSQNNYIIFRLDDIKPELTKPFEQVKESIKNSLLQDKNIKQFYDLQQKVSEAATNDMESLVSVESVSGLKSITTDWFDRNNPPAALNFPKVINEVFSDRLVDKNGSKGINSDVINVEGDRAFVVRVTEYKPENIEPFDTVKPEIEALVKRQKAEAELKATSEKLLAELKAGKGEEALNAAGIKFTDVQTVSRLMPQTAIINASMEMAEPAEGKPNYAIARDESDNYVIIQLDKVTLGQPTEDELKQLSREYQGAMSSAVNEALMLNLRENAKIEVLNME</sequence>
<keyword evidence="11" id="KW-0697">Rotamase</keyword>
<evidence type="ECO:0000256" key="12">
    <source>
        <dbReference type="SAM" id="Phobius"/>
    </source>
</evidence>
<proteinExistence type="inferred from homology"/>
<evidence type="ECO:0000256" key="2">
    <source>
        <dbReference type="ARBA" id="ARBA00022475"/>
    </source>
</evidence>
<dbReference type="InterPro" id="IPR052029">
    <property type="entry name" value="PpiD_chaperone"/>
</dbReference>